<evidence type="ECO:0000256" key="4">
    <source>
        <dbReference type="ARBA" id="ARBA00023315"/>
    </source>
</evidence>
<keyword evidence="3" id="KW-0677">Repeat</keyword>
<sequence length="168" mass="17752">MDLLPALQTLYRRLTAEMRSKYDRRVALGDLLTDRWEIARSYGFGAGSSCYDNVLILGDVRVGENTWIGPNCVLDGSGAPLVIGDWCSISAGVQIYTHDTVRRSISMGADPIDKAPVSIGSGVYIGPNTVVAKGVSIGDKAVVGALSLVNGDITAGSRAWGSPARLQP</sequence>
<evidence type="ECO:0000256" key="2">
    <source>
        <dbReference type="ARBA" id="ARBA00022679"/>
    </source>
</evidence>
<keyword evidence="6" id="KW-1185">Reference proteome</keyword>
<dbReference type="Proteomes" id="UP000680714">
    <property type="component" value="Unassembled WGS sequence"/>
</dbReference>
<evidence type="ECO:0000256" key="1">
    <source>
        <dbReference type="ARBA" id="ARBA00007274"/>
    </source>
</evidence>
<dbReference type="EMBL" id="JAGTUF010000040">
    <property type="protein sequence ID" value="MBR9973893.1"/>
    <property type="molecule type" value="Genomic_DNA"/>
</dbReference>
<reference evidence="5 6" key="1">
    <citation type="submission" date="2021-04" db="EMBL/GenBank/DDBJ databases">
        <title>Magnetospirillum sulfuroxidans sp. nov., a facultative chemolithoautotrophic sulfur-oxidizing alphaproteobacterium isolated from freshwater sediment and proposals for Paramagetospirillum gen. nov., and Magnetospirillaceae fam. nov.</title>
        <authorList>
            <person name="Koziaeva V."/>
            <person name="Geelhoed J.S."/>
            <person name="Sorokin D.Y."/>
            <person name="Grouzdev D.S."/>
        </authorList>
    </citation>
    <scope>NUCLEOTIDE SEQUENCE [LARGE SCALE GENOMIC DNA]</scope>
    <source>
        <strain evidence="5 6">J10</strain>
    </source>
</reference>
<proteinExistence type="inferred from homology"/>
<dbReference type="InterPro" id="IPR051159">
    <property type="entry name" value="Hexapeptide_acetyltransf"/>
</dbReference>
<dbReference type="CDD" id="cd04647">
    <property type="entry name" value="LbH_MAT_like"/>
    <property type="match status" value="1"/>
</dbReference>
<dbReference type="GO" id="GO:0016746">
    <property type="term" value="F:acyltransferase activity"/>
    <property type="evidence" value="ECO:0007669"/>
    <property type="project" value="UniProtKB-KW"/>
</dbReference>
<dbReference type="RefSeq" id="WP_211552038.1">
    <property type="nucleotide sequence ID" value="NZ_JAGTUF010000040.1"/>
</dbReference>
<keyword evidence="4 5" id="KW-0012">Acyltransferase</keyword>
<dbReference type="Pfam" id="PF00132">
    <property type="entry name" value="Hexapep"/>
    <property type="match status" value="1"/>
</dbReference>
<evidence type="ECO:0000313" key="5">
    <source>
        <dbReference type="EMBL" id="MBR9973893.1"/>
    </source>
</evidence>
<dbReference type="PROSITE" id="PS00101">
    <property type="entry name" value="HEXAPEP_TRANSFERASES"/>
    <property type="match status" value="1"/>
</dbReference>
<dbReference type="PANTHER" id="PTHR23416">
    <property type="entry name" value="SIALIC ACID SYNTHASE-RELATED"/>
    <property type="match status" value="1"/>
</dbReference>
<organism evidence="5 6">
    <name type="scientific">Magnetospirillum sulfuroxidans</name>
    <dbReference type="NCBI Taxonomy" id="611300"/>
    <lineage>
        <taxon>Bacteria</taxon>
        <taxon>Pseudomonadati</taxon>
        <taxon>Pseudomonadota</taxon>
        <taxon>Alphaproteobacteria</taxon>
        <taxon>Rhodospirillales</taxon>
        <taxon>Rhodospirillaceae</taxon>
        <taxon>Magnetospirillum</taxon>
    </lineage>
</organism>
<dbReference type="Pfam" id="PF14602">
    <property type="entry name" value="Hexapep_2"/>
    <property type="match status" value="1"/>
</dbReference>
<protein>
    <submittedName>
        <fullName evidence="5">Acyltransferase</fullName>
    </submittedName>
</protein>
<dbReference type="Gene3D" id="2.160.10.10">
    <property type="entry name" value="Hexapeptide repeat proteins"/>
    <property type="match status" value="1"/>
</dbReference>
<comment type="caution">
    <text evidence="5">The sequence shown here is derived from an EMBL/GenBank/DDBJ whole genome shotgun (WGS) entry which is preliminary data.</text>
</comment>
<dbReference type="InterPro" id="IPR011004">
    <property type="entry name" value="Trimer_LpxA-like_sf"/>
</dbReference>
<dbReference type="PANTHER" id="PTHR23416:SF23">
    <property type="entry name" value="ACETYLTRANSFERASE C18B11.09C-RELATED"/>
    <property type="match status" value="1"/>
</dbReference>
<keyword evidence="2" id="KW-0808">Transferase</keyword>
<dbReference type="InterPro" id="IPR018357">
    <property type="entry name" value="Hexapep_transf_CS"/>
</dbReference>
<gene>
    <name evidence="5" type="ORF">KEC16_19380</name>
</gene>
<accession>A0ABS5IJL9</accession>
<dbReference type="InterPro" id="IPR001451">
    <property type="entry name" value="Hexapep"/>
</dbReference>
<comment type="similarity">
    <text evidence="1">Belongs to the transferase hexapeptide repeat family.</text>
</comment>
<name>A0ABS5IJL9_9PROT</name>
<evidence type="ECO:0000256" key="3">
    <source>
        <dbReference type="ARBA" id="ARBA00022737"/>
    </source>
</evidence>
<evidence type="ECO:0000313" key="6">
    <source>
        <dbReference type="Proteomes" id="UP000680714"/>
    </source>
</evidence>
<dbReference type="SUPFAM" id="SSF51161">
    <property type="entry name" value="Trimeric LpxA-like enzymes"/>
    <property type="match status" value="1"/>
</dbReference>